<sequence length="281" mass="30749">MAKNYVRDNVPLSRFGVLVAQLESIVASSTHKPPDSLPPLLRSRLRHRRRAQEKCEDALCSLLVLGTRRPVRPLASVSMARIIMKGDGISIYSRARSLQGFLSDGKKSDALRVAGAAQCLGELFRLFGRRVTSGLLETTTIVTKLMKFNEDFVRQEALHMLHNALEGCGGGVASLAYTKAFYLIMRLAVRDKSFTVRIVAGRCLKAFANIGGPGLGVAELDNSASYYVKLGVLGLISWWFLSEICLSILEATLLGPRGSCFICSRCLCRSLGCNACSWNES</sequence>
<evidence type="ECO:0000313" key="2">
    <source>
        <dbReference type="Proteomes" id="UP001062846"/>
    </source>
</evidence>
<name>A0ACC0MQ41_RHOML</name>
<keyword evidence="2" id="KW-1185">Reference proteome</keyword>
<organism evidence="1 2">
    <name type="scientific">Rhododendron molle</name>
    <name type="common">Chinese azalea</name>
    <name type="synonym">Azalea mollis</name>
    <dbReference type="NCBI Taxonomy" id="49168"/>
    <lineage>
        <taxon>Eukaryota</taxon>
        <taxon>Viridiplantae</taxon>
        <taxon>Streptophyta</taxon>
        <taxon>Embryophyta</taxon>
        <taxon>Tracheophyta</taxon>
        <taxon>Spermatophyta</taxon>
        <taxon>Magnoliopsida</taxon>
        <taxon>eudicotyledons</taxon>
        <taxon>Gunneridae</taxon>
        <taxon>Pentapetalae</taxon>
        <taxon>asterids</taxon>
        <taxon>Ericales</taxon>
        <taxon>Ericaceae</taxon>
        <taxon>Ericoideae</taxon>
        <taxon>Rhodoreae</taxon>
        <taxon>Rhododendron</taxon>
    </lineage>
</organism>
<accession>A0ACC0MQ41</accession>
<evidence type="ECO:0000313" key="1">
    <source>
        <dbReference type="EMBL" id="KAI8543168.1"/>
    </source>
</evidence>
<gene>
    <name evidence="1" type="ORF">RHMOL_Rhmol08G0196600</name>
</gene>
<proteinExistence type="predicted"/>
<reference evidence="1" key="1">
    <citation type="submission" date="2022-02" db="EMBL/GenBank/DDBJ databases">
        <title>Plant Genome Project.</title>
        <authorList>
            <person name="Zhang R.-G."/>
        </authorList>
    </citation>
    <scope>NUCLEOTIDE SEQUENCE</scope>
    <source>
        <strain evidence="1">AT1</strain>
    </source>
</reference>
<dbReference type="EMBL" id="CM046395">
    <property type="protein sequence ID" value="KAI8543168.1"/>
    <property type="molecule type" value="Genomic_DNA"/>
</dbReference>
<protein>
    <submittedName>
        <fullName evidence="1">Uncharacterized protein</fullName>
    </submittedName>
</protein>
<dbReference type="Proteomes" id="UP001062846">
    <property type="component" value="Chromosome 8"/>
</dbReference>
<comment type="caution">
    <text evidence="1">The sequence shown here is derived from an EMBL/GenBank/DDBJ whole genome shotgun (WGS) entry which is preliminary data.</text>
</comment>